<dbReference type="SUPFAM" id="SSF55804">
    <property type="entry name" value="Phoshotransferase/anion transport protein"/>
    <property type="match status" value="1"/>
</dbReference>
<name>A0A1V4I0P9_NITVU</name>
<dbReference type="STRING" id="29421.B2M20_05220"/>
<dbReference type="Gene3D" id="3.40.930.10">
    <property type="entry name" value="Mannitol-specific EII, Chain A"/>
    <property type="match status" value="1"/>
</dbReference>
<reference evidence="2 3" key="1">
    <citation type="submission" date="2017-02" db="EMBL/GenBank/DDBJ databases">
        <title>Genome sequence of the nitrite-oxidizing bacterium Nitrobacter vulgaris strain Ab1.</title>
        <authorList>
            <person name="Mellbye B.L."/>
            <person name="Davis E.W."/>
            <person name="Spieck E."/>
            <person name="Chang J.H."/>
            <person name="Bottomley P.J."/>
            <person name="Sayavedra-Soto L.A."/>
        </authorList>
    </citation>
    <scope>NUCLEOTIDE SEQUENCE [LARGE SCALE GENOMIC DNA]</scope>
    <source>
        <strain evidence="2 3">Ab1</strain>
    </source>
</reference>
<organism evidence="2 3">
    <name type="scientific">Nitrobacter vulgaris</name>
    <dbReference type="NCBI Taxonomy" id="29421"/>
    <lineage>
        <taxon>Bacteria</taxon>
        <taxon>Pseudomonadati</taxon>
        <taxon>Pseudomonadota</taxon>
        <taxon>Alphaproteobacteria</taxon>
        <taxon>Hyphomicrobiales</taxon>
        <taxon>Nitrobacteraceae</taxon>
        <taxon>Nitrobacter</taxon>
    </lineage>
</organism>
<dbReference type="GO" id="GO:0030295">
    <property type="term" value="F:protein kinase activator activity"/>
    <property type="evidence" value="ECO:0007669"/>
    <property type="project" value="TreeGrafter"/>
</dbReference>
<gene>
    <name evidence="2" type="ORF">B2M20_05220</name>
</gene>
<dbReference type="PANTHER" id="PTHR47738:SF1">
    <property type="entry name" value="NITROGEN REGULATORY PROTEIN"/>
    <property type="match status" value="1"/>
</dbReference>
<comment type="caution">
    <text evidence="2">The sequence shown here is derived from an EMBL/GenBank/DDBJ whole genome shotgun (WGS) entry which is preliminary data.</text>
</comment>
<evidence type="ECO:0000259" key="1">
    <source>
        <dbReference type="PROSITE" id="PS51094"/>
    </source>
</evidence>
<protein>
    <recommendedName>
        <fullName evidence="1">PTS EIIA type-2 domain-containing protein</fullName>
    </recommendedName>
</protein>
<dbReference type="InterPro" id="IPR051541">
    <property type="entry name" value="PTS_SugarTrans_NitroReg"/>
</dbReference>
<keyword evidence="3" id="KW-1185">Reference proteome</keyword>
<accession>A0A1V4I0P9</accession>
<feature type="domain" description="PTS EIIA type-2" evidence="1">
    <location>
        <begin position="5"/>
        <end position="147"/>
    </location>
</feature>
<dbReference type="PROSITE" id="PS51094">
    <property type="entry name" value="PTS_EIIA_TYPE_2"/>
    <property type="match status" value="1"/>
</dbReference>
<evidence type="ECO:0000313" key="2">
    <source>
        <dbReference type="EMBL" id="OPH83811.1"/>
    </source>
</evidence>
<dbReference type="CDD" id="cd00211">
    <property type="entry name" value="PTS_IIA_fru"/>
    <property type="match status" value="1"/>
</dbReference>
<dbReference type="Pfam" id="PF00359">
    <property type="entry name" value="PTS_EIIA_2"/>
    <property type="match status" value="1"/>
</dbReference>
<dbReference type="InterPro" id="IPR016152">
    <property type="entry name" value="PTrfase/Anion_transptr"/>
</dbReference>
<evidence type="ECO:0000313" key="3">
    <source>
        <dbReference type="Proteomes" id="UP000189940"/>
    </source>
</evidence>
<dbReference type="RefSeq" id="WP_079446018.1">
    <property type="nucleotide sequence ID" value="NZ_MWPQ01000023.1"/>
</dbReference>
<dbReference type="AlphaFoldDB" id="A0A1V4I0P9"/>
<dbReference type="InterPro" id="IPR002178">
    <property type="entry name" value="PTS_EIIA_type-2_dom"/>
</dbReference>
<sequence length="147" mass="15378">MQLADYLSEENTLVDVQASTKTDLLSNLCARAAVAASSDEKTVSCEILKREGLGSTGVGGGVAIPHARIPGLKSAFGVLARLQKPIDFEAIDGEPVDIVFLLLLPTATSGEHLNVLAAVARRLRNAEALQALRQAQDGAAFHSAMVA</sequence>
<dbReference type="PANTHER" id="PTHR47738">
    <property type="entry name" value="PTS SYSTEM FRUCTOSE-LIKE EIIA COMPONENT-RELATED"/>
    <property type="match status" value="1"/>
</dbReference>
<dbReference type="OrthoDB" id="95460at2"/>
<dbReference type="Proteomes" id="UP000189940">
    <property type="component" value="Unassembled WGS sequence"/>
</dbReference>
<dbReference type="PROSITE" id="PS00372">
    <property type="entry name" value="PTS_EIIA_TYPE_2_HIS"/>
    <property type="match status" value="1"/>
</dbReference>
<dbReference type="EMBL" id="MWPQ01000023">
    <property type="protein sequence ID" value="OPH83811.1"/>
    <property type="molecule type" value="Genomic_DNA"/>
</dbReference>
<proteinExistence type="predicted"/>